<organism evidence="1 2">
    <name type="scientific">Fusarium decemcellulare</name>
    <dbReference type="NCBI Taxonomy" id="57161"/>
    <lineage>
        <taxon>Eukaryota</taxon>
        <taxon>Fungi</taxon>
        <taxon>Dikarya</taxon>
        <taxon>Ascomycota</taxon>
        <taxon>Pezizomycotina</taxon>
        <taxon>Sordariomycetes</taxon>
        <taxon>Hypocreomycetidae</taxon>
        <taxon>Hypocreales</taxon>
        <taxon>Nectriaceae</taxon>
        <taxon>Fusarium</taxon>
        <taxon>Fusarium decemcellulare species complex</taxon>
    </lineage>
</organism>
<name>A0ACC1S416_9HYPO</name>
<gene>
    <name evidence="1" type="ORF">NM208_g8826</name>
</gene>
<protein>
    <submittedName>
        <fullName evidence="1">Uncharacterized protein</fullName>
    </submittedName>
</protein>
<evidence type="ECO:0000313" key="2">
    <source>
        <dbReference type="Proteomes" id="UP001148629"/>
    </source>
</evidence>
<proteinExistence type="predicted"/>
<evidence type="ECO:0000313" key="1">
    <source>
        <dbReference type="EMBL" id="KAJ3531567.1"/>
    </source>
</evidence>
<dbReference type="Proteomes" id="UP001148629">
    <property type="component" value="Unassembled WGS sequence"/>
</dbReference>
<reference evidence="1" key="1">
    <citation type="submission" date="2022-08" db="EMBL/GenBank/DDBJ databases">
        <title>Genome Sequence of Fusarium decemcellulare.</title>
        <authorList>
            <person name="Buettner E."/>
        </authorList>
    </citation>
    <scope>NUCLEOTIDE SEQUENCE</scope>
    <source>
        <strain evidence="1">Babe19</strain>
    </source>
</reference>
<keyword evidence="2" id="KW-1185">Reference proteome</keyword>
<accession>A0ACC1S416</accession>
<dbReference type="EMBL" id="JANRMS010001050">
    <property type="protein sequence ID" value="KAJ3531567.1"/>
    <property type="molecule type" value="Genomic_DNA"/>
</dbReference>
<comment type="caution">
    <text evidence="1">The sequence shown here is derived from an EMBL/GenBank/DDBJ whole genome shotgun (WGS) entry which is preliminary data.</text>
</comment>
<sequence>MADIVESDLSIDLSSFKLENVPGQTRKLNEQLIKSCEQDTKWWMCGAQEYRRRRAAGETPFPQPATLKDGGWFTIEGPSRNQLPCRLFEPQQPARGVFYHMHGGGYVLGSAGAQDLLLKEICDGGNLVVVSIDYRLAPEHPYPAAIEDCIAGAEWLMSNATGRWGCPLNFIGGESAGASLSALVLLHLKKINSISMIRGAILNYGQYDLSHLPSMVELDPSSCLVLGMPDAQAFLETYLPGKTMEQRKSPTISAAYGNLQDMCPAIFIIGTEDGLIDDSILMAARWQIAGNEAILKLDTIKVVRYVQSPLIAGYNRSLHRPNKPIYLTVSVLEVLDLSMEAVVCFVDPNRNTTKHCVYTIYNLPSCAAPATVPPAKLALAPLSATYCPSREGKNDATTLRMTYTPFDIHHFLLIHGLLTLYCSGFRYVCGARICGHGKNEAKPALNTWATSPYLQKGSDSVTPRQ</sequence>